<dbReference type="EMBL" id="QUMX01000015">
    <property type="protein sequence ID" value="REG46442.1"/>
    <property type="molecule type" value="Genomic_DNA"/>
</dbReference>
<proteinExistence type="predicted"/>
<dbReference type="AlphaFoldDB" id="A0AAQ0HJ78"/>
<dbReference type="InterPro" id="IPR002925">
    <property type="entry name" value="Dienelactn_hydro"/>
</dbReference>
<feature type="domain" description="Dienelactone hydrolase" evidence="1">
    <location>
        <begin position="20"/>
        <end position="220"/>
    </location>
</feature>
<protein>
    <submittedName>
        <fullName evidence="2">Carboxymethylenebutenolidase</fullName>
    </submittedName>
</protein>
<reference evidence="2 3" key="1">
    <citation type="submission" date="2018-08" db="EMBL/GenBank/DDBJ databases">
        <title>Genomic Encyclopedia of Archaeal and Bacterial Type Strains, Phase II (KMG-II): from individual species to whole genera.</title>
        <authorList>
            <person name="Goeker M."/>
        </authorList>
    </citation>
    <scope>NUCLEOTIDE SEQUENCE [LARGE SCALE GENOMIC DNA]</scope>
    <source>
        <strain evidence="2 3">DSM 582</strain>
    </source>
</reference>
<dbReference type="SUPFAM" id="SSF53474">
    <property type="entry name" value="alpha/beta-Hydrolases"/>
    <property type="match status" value="1"/>
</dbReference>
<name>A0AAQ0HJ78_PARVE</name>
<dbReference type="PANTHER" id="PTHR46623:SF6">
    <property type="entry name" value="ALPHA_BETA-HYDROLASES SUPERFAMILY PROTEIN"/>
    <property type="match status" value="1"/>
</dbReference>
<gene>
    <name evidence="2" type="ORF">ATH84_101559</name>
</gene>
<organism evidence="2 3">
    <name type="scientific">Paracoccus versutus</name>
    <name type="common">Thiobacillus versutus</name>
    <dbReference type="NCBI Taxonomy" id="34007"/>
    <lineage>
        <taxon>Bacteria</taxon>
        <taxon>Pseudomonadati</taxon>
        <taxon>Pseudomonadota</taxon>
        <taxon>Alphaproteobacteria</taxon>
        <taxon>Rhodobacterales</taxon>
        <taxon>Paracoccaceae</taxon>
        <taxon>Paracoccus</taxon>
    </lineage>
</organism>
<comment type="caution">
    <text evidence="2">The sequence shown here is derived from an EMBL/GenBank/DDBJ whole genome shotgun (WGS) entry which is preliminary data.</text>
</comment>
<dbReference type="PANTHER" id="PTHR46623">
    <property type="entry name" value="CARBOXYMETHYLENEBUTENOLIDASE-RELATED"/>
    <property type="match status" value="1"/>
</dbReference>
<evidence type="ECO:0000313" key="3">
    <source>
        <dbReference type="Proteomes" id="UP000256794"/>
    </source>
</evidence>
<dbReference type="InterPro" id="IPR029058">
    <property type="entry name" value="AB_hydrolase_fold"/>
</dbReference>
<accession>A0AAQ0HJ78</accession>
<sequence>MYKTPGFIDVTASDGHVLSAWCAGPPAATRSLVVVQEIFGVNHYVRSVCQKLADLGYRVIAPALFDRVSRGYERGYSREEAQEGMAIRRQLDEALALDDILAAAALLPGRKGIIGFCMGGALCWQAASRSTAFDAAVGWYGTGIAADLDARLNCPVQLHYGDKDHAIPLEDALQVRNARPDVEVFIYEAGHGFGCTERASYVEPAATLAWQRSLAFFDRHMDGKP</sequence>
<dbReference type="Gene3D" id="3.40.50.1820">
    <property type="entry name" value="alpha/beta hydrolase"/>
    <property type="match status" value="1"/>
</dbReference>
<dbReference type="GO" id="GO:0016787">
    <property type="term" value="F:hydrolase activity"/>
    <property type="evidence" value="ECO:0007669"/>
    <property type="project" value="InterPro"/>
</dbReference>
<dbReference type="InterPro" id="IPR051049">
    <property type="entry name" value="Dienelactone_hydrolase-like"/>
</dbReference>
<keyword evidence="3" id="KW-1185">Reference proteome</keyword>
<dbReference type="Proteomes" id="UP000256794">
    <property type="component" value="Unassembled WGS sequence"/>
</dbReference>
<dbReference type="Pfam" id="PF01738">
    <property type="entry name" value="DLH"/>
    <property type="match status" value="1"/>
</dbReference>
<evidence type="ECO:0000259" key="1">
    <source>
        <dbReference type="Pfam" id="PF01738"/>
    </source>
</evidence>
<dbReference type="RefSeq" id="WP_036750799.1">
    <property type="nucleotide sequence ID" value="NZ_CP035284.1"/>
</dbReference>
<evidence type="ECO:0000313" key="2">
    <source>
        <dbReference type="EMBL" id="REG46442.1"/>
    </source>
</evidence>